<dbReference type="KEGG" id="muc:MuYL_4825"/>
<protein>
    <submittedName>
        <fullName evidence="4">Mannosyltransferase</fullName>
    </submittedName>
</protein>
<evidence type="ECO:0000313" key="4">
    <source>
        <dbReference type="EMBL" id="ASU36708.1"/>
    </source>
</evidence>
<organism evidence="4 5">
    <name type="scientific">Mucilaginibacter xinganensis</name>
    <dbReference type="NCBI Taxonomy" id="1234841"/>
    <lineage>
        <taxon>Bacteria</taxon>
        <taxon>Pseudomonadati</taxon>
        <taxon>Bacteroidota</taxon>
        <taxon>Sphingobacteriia</taxon>
        <taxon>Sphingobacteriales</taxon>
        <taxon>Sphingobacteriaceae</taxon>
        <taxon>Mucilaginibacter</taxon>
    </lineage>
</organism>
<dbReference type="PANTHER" id="PTHR46401:SF2">
    <property type="entry name" value="GLYCOSYLTRANSFERASE WBBK-RELATED"/>
    <property type="match status" value="1"/>
</dbReference>
<dbReference type="Proteomes" id="UP000215002">
    <property type="component" value="Chromosome"/>
</dbReference>
<dbReference type="AlphaFoldDB" id="A0A223P4E5"/>
<dbReference type="SUPFAM" id="SSF53756">
    <property type="entry name" value="UDP-Glycosyltransferase/glycogen phosphorylase"/>
    <property type="match status" value="1"/>
</dbReference>
<accession>A0A223P4E5</accession>
<sequence length="385" mass="43170">MKIILFAHPSFLGQQSMPRFTNMLAEEMRKRGHEVDIYSPKALFFRVQSPAVLKKWLGYIDQFVVFPAMVKKLIKRHHHTLYVFTDHALGMWVPVVKHLPHVVICHDFLAQRSAKGEIAQNPTGWSGRRYQQFIYEGYATAANFISVSKKTQLDLHRFLGRVPVLSKVVYNGLNKTFVPIALKTARQIMSKKTGVDTSGGYILHVGGNQWYKNRVGVLEIYNAWRASGNNNLPLLLIGVLPSATLKLEIERSAYREQIHVLAQIDDEYINAAYSGATVLLFPSLAEGFGWPIAEAMASGCVVVTTGEAPMTEVGDNAAIYIPSQPLRESEGVAWAQGAAKILNQVIDLPETDRVKMVQKGLDNSQRFNTEKALDEFEKIFLEILA</sequence>
<feature type="domain" description="Glycosyltransferase subfamily 4-like N-terminal" evidence="3">
    <location>
        <begin position="19"/>
        <end position="174"/>
    </location>
</feature>
<dbReference type="Gene3D" id="3.40.50.2000">
    <property type="entry name" value="Glycogen Phosphorylase B"/>
    <property type="match status" value="2"/>
</dbReference>
<dbReference type="Pfam" id="PF00534">
    <property type="entry name" value="Glycos_transf_1"/>
    <property type="match status" value="1"/>
</dbReference>
<keyword evidence="1 4" id="KW-0808">Transferase</keyword>
<evidence type="ECO:0000259" key="3">
    <source>
        <dbReference type="Pfam" id="PF13439"/>
    </source>
</evidence>
<evidence type="ECO:0000256" key="1">
    <source>
        <dbReference type="ARBA" id="ARBA00022679"/>
    </source>
</evidence>
<dbReference type="EMBL" id="CP022743">
    <property type="protein sequence ID" value="ASU36708.1"/>
    <property type="molecule type" value="Genomic_DNA"/>
</dbReference>
<reference evidence="4 5" key="1">
    <citation type="submission" date="2017-08" db="EMBL/GenBank/DDBJ databases">
        <title>Complete genome sequence of Mucilaginibacter sp. strain BJC16-A31.</title>
        <authorList>
            <consortium name="Henan University of Science and Technology"/>
            <person name="You X."/>
        </authorList>
    </citation>
    <scope>NUCLEOTIDE SEQUENCE [LARGE SCALE GENOMIC DNA]</scope>
    <source>
        <strain evidence="4 5">BJC16-A31</strain>
    </source>
</reference>
<keyword evidence="5" id="KW-1185">Reference proteome</keyword>
<dbReference type="GO" id="GO:0009103">
    <property type="term" value="P:lipopolysaccharide biosynthetic process"/>
    <property type="evidence" value="ECO:0007669"/>
    <property type="project" value="TreeGrafter"/>
</dbReference>
<dbReference type="RefSeq" id="WP_094572689.1">
    <property type="nucleotide sequence ID" value="NZ_CP022743.1"/>
</dbReference>
<dbReference type="GO" id="GO:0016757">
    <property type="term" value="F:glycosyltransferase activity"/>
    <property type="evidence" value="ECO:0007669"/>
    <property type="project" value="UniProtKB-KW"/>
</dbReference>
<proteinExistence type="predicted"/>
<feature type="domain" description="Glycosyl transferase family 1" evidence="2">
    <location>
        <begin position="187"/>
        <end position="313"/>
    </location>
</feature>
<gene>
    <name evidence="4" type="ORF">MuYL_4825</name>
</gene>
<dbReference type="OrthoDB" id="9801609at2"/>
<keyword evidence="4" id="KW-0328">Glycosyltransferase</keyword>
<dbReference type="PANTHER" id="PTHR46401">
    <property type="entry name" value="GLYCOSYLTRANSFERASE WBBK-RELATED"/>
    <property type="match status" value="1"/>
</dbReference>
<name>A0A223P4E5_9SPHI</name>
<dbReference type="InterPro" id="IPR028098">
    <property type="entry name" value="Glyco_trans_4-like_N"/>
</dbReference>
<dbReference type="Pfam" id="PF13439">
    <property type="entry name" value="Glyco_transf_4"/>
    <property type="match status" value="1"/>
</dbReference>
<evidence type="ECO:0000313" key="5">
    <source>
        <dbReference type="Proteomes" id="UP000215002"/>
    </source>
</evidence>
<evidence type="ECO:0000259" key="2">
    <source>
        <dbReference type="Pfam" id="PF00534"/>
    </source>
</evidence>
<dbReference type="InterPro" id="IPR001296">
    <property type="entry name" value="Glyco_trans_1"/>
</dbReference>